<dbReference type="HAMAP" id="MF_00191">
    <property type="entry name" value="IspH"/>
    <property type="match status" value="1"/>
</dbReference>
<dbReference type="PANTHER" id="PTHR30426">
    <property type="entry name" value="4-HYDROXY-3-METHYLBUT-2-ENYL DIPHOSPHATE REDUCTASE"/>
    <property type="match status" value="1"/>
</dbReference>
<dbReference type="STRING" id="573413.Spirs_3235"/>
<evidence type="ECO:0000256" key="4">
    <source>
        <dbReference type="ARBA" id="ARBA00023014"/>
    </source>
</evidence>
<gene>
    <name evidence="5" type="primary">ispH</name>
    <name evidence="6" type="ordered locus">Spirs_3235</name>
</gene>
<comment type="pathway">
    <text evidence="5">Isoprenoid biosynthesis; dimethylallyl diphosphate biosynthesis; dimethylallyl diphosphate from (2E)-4-hydroxy-3-methylbutenyl diphosphate: step 1/1.</text>
</comment>
<evidence type="ECO:0000313" key="6">
    <source>
        <dbReference type="EMBL" id="ADK82333.1"/>
    </source>
</evidence>
<feature type="active site" description="Proton donor" evidence="5">
    <location>
        <position position="129"/>
    </location>
</feature>
<keyword evidence="7" id="KW-1185">Reference proteome</keyword>
<organism evidence="6 7">
    <name type="scientific">Sediminispirochaeta smaragdinae (strain DSM 11293 / JCM 15392 / SEBR 4228)</name>
    <name type="common">Spirochaeta smaragdinae</name>
    <dbReference type="NCBI Taxonomy" id="573413"/>
    <lineage>
        <taxon>Bacteria</taxon>
        <taxon>Pseudomonadati</taxon>
        <taxon>Spirochaetota</taxon>
        <taxon>Spirochaetia</taxon>
        <taxon>Spirochaetales</taxon>
        <taxon>Spirochaetaceae</taxon>
        <taxon>Sediminispirochaeta</taxon>
    </lineage>
</organism>
<dbReference type="InterPro" id="IPR003451">
    <property type="entry name" value="LytB/IspH"/>
</dbReference>
<keyword evidence="3 5" id="KW-0408">Iron</keyword>
<feature type="binding site" evidence="5">
    <location>
        <position position="224"/>
    </location>
    <ligand>
        <name>isopentenyl diphosphate</name>
        <dbReference type="ChEBI" id="CHEBI:128769"/>
    </ligand>
</feature>
<feature type="binding site" evidence="5">
    <location>
        <position position="14"/>
    </location>
    <ligand>
        <name>[4Fe-4S] cluster</name>
        <dbReference type="ChEBI" id="CHEBI:49883"/>
    </ligand>
</feature>
<dbReference type="RefSeq" id="WP_013255792.1">
    <property type="nucleotide sequence ID" value="NC_014364.1"/>
</dbReference>
<dbReference type="Pfam" id="PF02401">
    <property type="entry name" value="LYTB"/>
    <property type="match status" value="1"/>
</dbReference>
<keyword evidence="2 5" id="KW-0479">Metal-binding</keyword>
<feature type="binding site" evidence="5">
    <location>
        <position position="164"/>
    </location>
    <ligand>
        <name>(2E)-4-hydroxy-3-methylbut-2-enyl diphosphate</name>
        <dbReference type="ChEBI" id="CHEBI:128753"/>
    </ligand>
</feature>
<proteinExistence type="inferred from homology"/>
<feature type="binding site" evidence="5">
    <location>
        <position position="267"/>
    </location>
    <ligand>
        <name>dimethylallyl diphosphate</name>
        <dbReference type="ChEBI" id="CHEBI:57623"/>
    </ligand>
</feature>
<keyword evidence="4 5" id="KW-0411">Iron-sulfur</keyword>
<feature type="binding site" evidence="5">
    <location>
        <position position="127"/>
    </location>
    <ligand>
        <name>dimethylallyl diphosphate</name>
        <dbReference type="ChEBI" id="CHEBI:57623"/>
    </ligand>
</feature>
<feature type="binding site" evidence="5">
    <location>
        <position position="44"/>
    </location>
    <ligand>
        <name>dimethylallyl diphosphate</name>
        <dbReference type="ChEBI" id="CHEBI:57623"/>
    </ligand>
</feature>
<feature type="binding site" evidence="5">
    <location>
        <position position="226"/>
    </location>
    <ligand>
        <name>(2E)-4-hydroxy-3-methylbut-2-enyl diphosphate</name>
        <dbReference type="ChEBI" id="CHEBI:128753"/>
    </ligand>
</feature>
<evidence type="ECO:0000313" key="7">
    <source>
        <dbReference type="Proteomes" id="UP000002318"/>
    </source>
</evidence>
<dbReference type="AlphaFoldDB" id="E1R5K5"/>
<feature type="binding site" evidence="5">
    <location>
        <position position="127"/>
    </location>
    <ligand>
        <name>isopentenyl diphosphate</name>
        <dbReference type="ChEBI" id="CHEBI:128769"/>
    </ligand>
</feature>
<evidence type="ECO:0000256" key="3">
    <source>
        <dbReference type="ARBA" id="ARBA00023004"/>
    </source>
</evidence>
<evidence type="ECO:0000256" key="5">
    <source>
        <dbReference type="HAMAP-Rule" id="MF_00191"/>
    </source>
</evidence>
<comment type="catalytic activity">
    <reaction evidence="5">
        <text>dimethylallyl diphosphate + 2 oxidized [2Fe-2S]-[ferredoxin] + H2O = (2E)-4-hydroxy-3-methylbut-2-enyl diphosphate + 2 reduced [2Fe-2S]-[ferredoxin] + 2 H(+)</text>
        <dbReference type="Rhea" id="RHEA:24825"/>
        <dbReference type="Rhea" id="RHEA-COMP:10000"/>
        <dbReference type="Rhea" id="RHEA-COMP:10001"/>
        <dbReference type="ChEBI" id="CHEBI:15377"/>
        <dbReference type="ChEBI" id="CHEBI:15378"/>
        <dbReference type="ChEBI" id="CHEBI:33737"/>
        <dbReference type="ChEBI" id="CHEBI:33738"/>
        <dbReference type="ChEBI" id="CHEBI:57623"/>
        <dbReference type="ChEBI" id="CHEBI:128753"/>
        <dbReference type="EC" id="1.17.7.4"/>
    </reaction>
</comment>
<dbReference type="OrthoDB" id="9777362at2"/>
<dbReference type="CDD" id="cd13944">
    <property type="entry name" value="lytB_ispH"/>
    <property type="match status" value="1"/>
</dbReference>
<dbReference type="eggNOG" id="COG0761">
    <property type="taxonomic scope" value="Bacteria"/>
</dbReference>
<feature type="binding site" evidence="5">
    <location>
        <position position="226"/>
    </location>
    <ligand>
        <name>isopentenyl diphosphate</name>
        <dbReference type="ChEBI" id="CHEBI:128769"/>
    </ligand>
</feature>
<feature type="binding site" evidence="5">
    <location>
        <position position="44"/>
    </location>
    <ligand>
        <name>isopentenyl diphosphate</name>
        <dbReference type="ChEBI" id="CHEBI:128769"/>
    </ligand>
</feature>
<dbReference type="GO" id="GO:0051745">
    <property type="term" value="F:4-hydroxy-3-methylbut-2-enyl diphosphate reductase activity"/>
    <property type="evidence" value="ECO:0007669"/>
    <property type="project" value="UniProtKB-UniRule"/>
</dbReference>
<feature type="binding site" evidence="5">
    <location>
        <position position="225"/>
    </location>
    <ligand>
        <name>isopentenyl diphosphate</name>
        <dbReference type="ChEBI" id="CHEBI:128769"/>
    </ligand>
</feature>
<comment type="function">
    <text evidence="5">Catalyzes the conversion of 1-hydroxy-2-methyl-2-(E)-butenyl 4-diphosphate (HMBPP) into a mixture of isopentenyl diphosphate (IPP) and dimethylallyl diphosphate (DMAPP). Acts in the terminal step of the DOXP/MEP pathway for isoprenoid precursor biosynthesis.</text>
</comment>
<feature type="binding site" evidence="5">
    <location>
        <position position="44"/>
    </location>
    <ligand>
        <name>(2E)-4-hydroxy-3-methylbut-2-enyl diphosphate</name>
        <dbReference type="ChEBI" id="CHEBI:128753"/>
    </ligand>
</feature>
<feature type="binding site" evidence="5">
    <location>
        <position position="196"/>
    </location>
    <ligand>
        <name>[4Fe-4S] cluster</name>
        <dbReference type="ChEBI" id="CHEBI:49883"/>
    </ligand>
</feature>
<feature type="binding site" evidence="5">
    <location>
        <position position="127"/>
    </location>
    <ligand>
        <name>(2E)-4-hydroxy-3-methylbut-2-enyl diphosphate</name>
        <dbReference type="ChEBI" id="CHEBI:128753"/>
    </ligand>
</feature>
<comment type="catalytic activity">
    <reaction evidence="5">
        <text>isopentenyl diphosphate + 2 oxidized [2Fe-2S]-[ferredoxin] + H2O = (2E)-4-hydroxy-3-methylbut-2-enyl diphosphate + 2 reduced [2Fe-2S]-[ferredoxin] + 2 H(+)</text>
        <dbReference type="Rhea" id="RHEA:24488"/>
        <dbReference type="Rhea" id="RHEA-COMP:10000"/>
        <dbReference type="Rhea" id="RHEA-COMP:10001"/>
        <dbReference type="ChEBI" id="CHEBI:15377"/>
        <dbReference type="ChEBI" id="CHEBI:15378"/>
        <dbReference type="ChEBI" id="CHEBI:33737"/>
        <dbReference type="ChEBI" id="CHEBI:33738"/>
        <dbReference type="ChEBI" id="CHEBI:128753"/>
        <dbReference type="ChEBI" id="CHEBI:128769"/>
        <dbReference type="EC" id="1.17.7.4"/>
    </reaction>
</comment>
<reference evidence="6 7" key="1">
    <citation type="journal article" date="2010" name="Stand. Genomic Sci.">
        <title>Complete genome sequence of Spirochaeta smaragdinae type strain (SEBR 4228).</title>
        <authorList>
            <person name="Mavromatis K."/>
            <person name="Yasawong M."/>
            <person name="Chertkov O."/>
            <person name="Lapidus A."/>
            <person name="Lucas S."/>
            <person name="Nolan M."/>
            <person name="Del Rio T.G."/>
            <person name="Tice H."/>
            <person name="Cheng J.F."/>
            <person name="Pitluck S."/>
            <person name="Liolios K."/>
            <person name="Ivanova N."/>
            <person name="Tapia R."/>
            <person name="Han C."/>
            <person name="Bruce D."/>
            <person name="Goodwin L."/>
            <person name="Pati A."/>
            <person name="Chen A."/>
            <person name="Palaniappan K."/>
            <person name="Land M."/>
            <person name="Hauser L."/>
            <person name="Chang Y.J."/>
            <person name="Jeffries C.D."/>
            <person name="Detter J.C."/>
            <person name="Rohde M."/>
            <person name="Brambilla E."/>
            <person name="Spring S."/>
            <person name="Goker M."/>
            <person name="Sikorski J."/>
            <person name="Woyke T."/>
            <person name="Bristow J."/>
            <person name="Eisen J.A."/>
            <person name="Markowitz V."/>
            <person name="Hugenholtz P."/>
            <person name="Klenk H.P."/>
            <person name="Kyrpides N.C."/>
        </authorList>
    </citation>
    <scope>NUCLEOTIDE SEQUENCE [LARGE SCALE GENOMIC DNA]</scope>
    <source>
        <strain evidence="7">DSM 11293 / JCM 15392 / SEBR 4228</strain>
    </source>
</reference>
<feature type="binding site" evidence="5">
    <location>
        <position position="267"/>
    </location>
    <ligand>
        <name>isopentenyl diphosphate</name>
        <dbReference type="ChEBI" id="CHEBI:128769"/>
    </ligand>
</feature>
<comment type="similarity">
    <text evidence="5">Belongs to the IspH family.</text>
</comment>
<dbReference type="NCBIfam" id="TIGR00216">
    <property type="entry name" value="ispH_lytB"/>
    <property type="match status" value="1"/>
</dbReference>
<feature type="binding site" evidence="5">
    <location>
        <position position="225"/>
    </location>
    <ligand>
        <name>(2E)-4-hydroxy-3-methylbut-2-enyl diphosphate</name>
        <dbReference type="ChEBI" id="CHEBI:128753"/>
    </ligand>
</feature>
<dbReference type="Gene3D" id="3.40.50.11270">
    <property type="match status" value="1"/>
</dbReference>
<keyword evidence="5" id="KW-0414">Isoprene biosynthesis</keyword>
<accession>E1R5K5</accession>
<dbReference type="HOGENOM" id="CLU_027486_0_1_12"/>
<dbReference type="GO" id="GO:0050992">
    <property type="term" value="P:dimethylallyl diphosphate biosynthetic process"/>
    <property type="evidence" value="ECO:0007669"/>
    <property type="project" value="UniProtKB-UniRule"/>
</dbReference>
<feature type="binding site" evidence="5">
    <location>
        <position position="224"/>
    </location>
    <ligand>
        <name>dimethylallyl diphosphate</name>
        <dbReference type="ChEBI" id="CHEBI:57623"/>
    </ligand>
</feature>
<dbReference type="UniPathway" id="UPA00056">
    <property type="reaction ID" value="UER00097"/>
</dbReference>
<dbReference type="PANTHER" id="PTHR30426:SF0">
    <property type="entry name" value="4-HYDROXY-3-METHYLBUT-2-ENYL DIPHOSPHATE REDUCTASE"/>
    <property type="match status" value="1"/>
</dbReference>
<dbReference type="UniPathway" id="UPA00059">
    <property type="reaction ID" value="UER00105"/>
</dbReference>
<evidence type="ECO:0000256" key="1">
    <source>
        <dbReference type="ARBA" id="ARBA00022485"/>
    </source>
</evidence>
<protein>
    <recommendedName>
        <fullName evidence="5">4-hydroxy-3-methylbut-2-enyl diphosphate reductase</fullName>
        <shortName evidence="5">HMBPP reductase</shortName>
        <ecNumber evidence="5">1.17.7.4</ecNumber>
    </recommendedName>
</protein>
<name>E1R5K5_SEDSS</name>
<feature type="binding site" evidence="5">
    <location>
        <position position="77"/>
    </location>
    <ligand>
        <name>(2E)-4-hydroxy-3-methylbut-2-enyl diphosphate</name>
        <dbReference type="ChEBI" id="CHEBI:128753"/>
    </ligand>
</feature>
<feature type="binding site" evidence="5">
    <location>
        <position position="225"/>
    </location>
    <ligand>
        <name>dimethylallyl diphosphate</name>
        <dbReference type="ChEBI" id="CHEBI:57623"/>
    </ligand>
</feature>
<dbReference type="GO" id="GO:0051539">
    <property type="term" value="F:4 iron, 4 sulfur cluster binding"/>
    <property type="evidence" value="ECO:0007669"/>
    <property type="project" value="UniProtKB-UniRule"/>
</dbReference>
<feature type="binding site" evidence="5">
    <location>
        <position position="99"/>
    </location>
    <ligand>
        <name>[4Fe-4S] cluster</name>
        <dbReference type="ChEBI" id="CHEBI:49883"/>
    </ligand>
</feature>
<sequence length="283" mass="30981">MNRKIVLSKTMGFCFGVRRALDLVEKALAEKGDGRVVTFGPIIHNSIVLDSLARRGVVVVHSLEELQDGDRVVFRAHGVPKSVSDQVRQAGYAVYDGTCPRVGKSQKIVHDYCKRGETVCMTGDREHGEVIAVSSYGEGVTVLNNRMDVESFEPSGPVLLISQTTFSLPLFEEISSLLEKRCDERGFSFARYNTICPATATRQKALEELASEVEAIVVVGGKNSSNTRRLYEAALRLVSRAWHIEDARGIVSEMADYRSIGITAGASTPDDIIFDVEAALKAL</sequence>
<keyword evidence="1 5" id="KW-0004">4Fe-4S</keyword>
<feature type="binding site" evidence="5">
    <location>
        <position position="267"/>
    </location>
    <ligand>
        <name>(2E)-4-hydroxy-3-methylbut-2-enyl diphosphate</name>
        <dbReference type="ChEBI" id="CHEBI:128753"/>
    </ligand>
</feature>
<feature type="binding site" evidence="5">
    <location>
        <position position="77"/>
    </location>
    <ligand>
        <name>isopentenyl diphosphate</name>
        <dbReference type="ChEBI" id="CHEBI:128769"/>
    </ligand>
</feature>
<evidence type="ECO:0000256" key="2">
    <source>
        <dbReference type="ARBA" id="ARBA00022723"/>
    </source>
</evidence>
<dbReference type="KEGG" id="ssm:Spirs_3235"/>
<dbReference type="EMBL" id="CP002116">
    <property type="protein sequence ID" value="ADK82333.1"/>
    <property type="molecule type" value="Genomic_DNA"/>
</dbReference>
<comment type="pathway">
    <text evidence="5">Isoprenoid biosynthesis; isopentenyl diphosphate biosynthesis via DXP pathway; isopentenyl diphosphate from 1-deoxy-D-xylulose 5-phosphate: step 6/6.</text>
</comment>
<feature type="binding site" evidence="5">
    <location>
        <position position="77"/>
    </location>
    <ligand>
        <name>dimethylallyl diphosphate</name>
        <dbReference type="ChEBI" id="CHEBI:57623"/>
    </ligand>
</feature>
<dbReference type="Proteomes" id="UP000002318">
    <property type="component" value="Chromosome"/>
</dbReference>
<feature type="binding site" evidence="5">
    <location>
        <position position="226"/>
    </location>
    <ligand>
        <name>dimethylallyl diphosphate</name>
        <dbReference type="ChEBI" id="CHEBI:57623"/>
    </ligand>
</feature>
<dbReference type="GO" id="GO:0019288">
    <property type="term" value="P:isopentenyl diphosphate biosynthetic process, methylerythritol 4-phosphate pathway"/>
    <property type="evidence" value="ECO:0007669"/>
    <property type="project" value="UniProtKB-UniRule"/>
</dbReference>
<feature type="binding site" evidence="5">
    <location>
        <position position="224"/>
    </location>
    <ligand>
        <name>(2E)-4-hydroxy-3-methylbut-2-enyl diphosphate</name>
        <dbReference type="ChEBI" id="CHEBI:128753"/>
    </ligand>
</feature>
<dbReference type="GO" id="GO:0016114">
    <property type="term" value="P:terpenoid biosynthetic process"/>
    <property type="evidence" value="ECO:0007669"/>
    <property type="project" value="UniProtKB-UniRule"/>
</dbReference>
<comment type="cofactor">
    <cofactor evidence="5">
        <name>[4Fe-4S] cluster</name>
        <dbReference type="ChEBI" id="CHEBI:49883"/>
    </cofactor>
    <text evidence="5">Binds 1 [4Fe-4S] cluster per subunit.</text>
</comment>
<dbReference type="Gene3D" id="3.40.1010.20">
    <property type="entry name" value="4-hydroxy-3-methylbut-2-enyl diphosphate reductase, catalytic domain"/>
    <property type="match status" value="2"/>
</dbReference>
<keyword evidence="5 6" id="KW-0560">Oxidoreductase</keyword>
<dbReference type="GO" id="GO:0046872">
    <property type="term" value="F:metal ion binding"/>
    <property type="evidence" value="ECO:0007669"/>
    <property type="project" value="UniProtKB-KW"/>
</dbReference>
<dbReference type="EC" id="1.17.7.4" evidence="5"/>